<dbReference type="InterPro" id="IPR042197">
    <property type="entry name" value="Apaf_helical"/>
</dbReference>
<dbReference type="Pfam" id="PF18052">
    <property type="entry name" value="Rx_N"/>
    <property type="match status" value="1"/>
</dbReference>
<evidence type="ECO:0000313" key="10">
    <source>
        <dbReference type="Proteomes" id="UP001417504"/>
    </source>
</evidence>
<dbReference type="Pfam" id="PF00931">
    <property type="entry name" value="NB-ARC"/>
    <property type="match status" value="1"/>
</dbReference>
<dbReference type="Gene3D" id="1.10.8.430">
    <property type="entry name" value="Helical domain of apoptotic protease-activating factors"/>
    <property type="match status" value="1"/>
</dbReference>
<organism evidence="9 10">
    <name type="scientific">Stephania japonica</name>
    <dbReference type="NCBI Taxonomy" id="461633"/>
    <lineage>
        <taxon>Eukaryota</taxon>
        <taxon>Viridiplantae</taxon>
        <taxon>Streptophyta</taxon>
        <taxon>Embryophyta</taxon>
        <taxon>Tracheophyta</taxon>
        <taxon>Spermatophyta</taxon>
        <taxon>Magnoliopsida</taxon>
        <taxon>Ranunculales</taxon>
        <taxon>Menispermaceae</taxon>
        <taxon>Menispermoideae</taxon>
        <taxon>Cissampelideae</taxon>
        <taxon>Stephania</taxon>
    </lineage>
</organism>
<name>A0AAP0HS72_9MAGN</name>
<dbReference type="InterPro" id="IPR036388">
    <property type="entry name" value="WH-like_DNA-bd_sf"/>
</dbReference>
<comment type="caution">
    <text evidence="9">The sequence shown here is derived from an EMBL/GenBank/DDBJ whole genome shotgun (WGS) entry which is preliminary data.</text>
</comment>
<dbReference type="Gene3D" id="3.80.10.10">
    <property type="entry name" value="Ribonuclease Inhibitor"/>
    <property type="match status" value="1"/>
</dbReference>
<feature type="domain" description="Disease resistance protein winged helix" evidence="7">
    <location>
        <begin position="435"/>
        <end position="504"/>
    </location>
</feature>
<keyword evidence="3" id="KW-0611">Plant defense</keyword>
<dbReference type="Pfam" id="PF23559">
    <property type="entry name" value="WHD_DRP"/>
    <property type="match status" value="1"/>
</dbReference>
<dbReference type="InterPro" id="IPR041118">
    <property type="entry name" value="Rx_N"/>
</dbReference>
<evidence type="ECO:0000256" key="3">
    <source>
        <dbReference type="ARBA" id="ARBA00022821"/>
    </source>
</evidence>
<dbReference type="InterPro" id="IPR027417">
    <property type="entry name" value="P-loop_NTPase"/>
</dbReference>
<dbReference type="InterPro" id="IPR002182">
    <property type="entry name" value="NB-ARC"/>
</dbReference>
<dbReference type="AlphaFoldDB" id="A0AAP0HS72"/>
<keyword evidence="1" id="KW-0677">Repeat</keyword>
<dbReference type="Pfam" id="PF23598">
    <property type="entry name" value="LRR_14"/>
    <property type="match status" value="1"/>
</dbReference>
<evidence type="ECO:0000259" key="5">
    <source>
        <dbReference type="Pfam" id="PF00931"/>
    </source>
</evidence>
<dbReference type="GO" id="GO:0005524">
    <property type="term" value="F:ATP binding"/>
    <property type="evidence" value="ECO:0007669"/>
    <property type="project" value="UniProtKB-KW"/>
</dbReference>
<dbReference type="SUPFAM" id="SSF52540">
    <property type="entry name" value="P-loop containing nucleoside triphosphate hydrolases"/>
    <property type="match status" value="1"/>
</dbReference>
<dbReference type="GO" id="GO:0043531">
    <property type="term" value="F:ADP binding"/>
    <property type="evidence" value="ECO:0007669"/>
    <property type="project" value="InterPro"/>
</dbReference>
<dbReference type="GO" id="GO:0006952">
    <property type="term" value="P:defense response"/>
    <property type="evidence" value="ECO:0007669"/>
    <property type="project" value="UniProtKB-KW"/>
</dbReference>
<evidence type="ECO:0000256" key="4">
    <source>
        <dbReference type="ARBA" id="ARBA00022840"/>
    </source>
</evidence>
<dbReference type="PRINTS" id="PR00364">
    <property type="entry name" value="DISEASERSIST"/>
</dbReference>
<evidence type="ECO:0008006" key="11">
    <source>
        <dbReference type="Google" id="ProtNLM"/>
    </source>
</evidence>
<keyword evidence="4" id="KW-0067">ATP-binding</keyword>
<dbReference type="SUPFAM" id="SSF52058">
    <property type="entry name" value="L domain-like"/>
    <property type="match status" value="1"/>
</dbReference>
<feature type="domain" description="Disease resistance N-terminal" evidence="6">
    <location>
        <begin position="11"/>
        <end position="93"/>
    </location>
</feature>
<proteinExistence type="predicted"/>
<dbReference type="Gene3D" id="1.20.5.4130">
    <property type="match status" value="1"/>
</dbReference>
<evidence type="ECO:0000256" key="1">
    <source>
        <dbReference type="ARBA" id="ARBA00022737"/>
    </source>
</evidence>
<dbReference type="EMBL" id="JBBNAE010000009">
    <property type="protein sequence ID" value="KAK9096359.1"/>
    <property type="molecule type" value="Genomic_DNA"/>
</dbReference>
<sequence length="931" mass="104949">MKMAGIVLDAVVGDIVERVVSAAVDEIGLVIGVDGEVKKLKAVLTNIQAVLHDAERKQVEQQVVKVWLHDLKKVAYDAEDVLDKIAYKELKYTVHNKVPRWLNPKRYAARGMLAHEIKAINEELNAIYERKKTFQLEQSNYQRRLSSFRQMITYHQETASYVKESTVIGRGSDKEEIIKMLINSHVNIALPVIAIVGLGGLGKTALAQLVYNNDAVKKHFELKVWICVSNFETKNLFFQILDQINPKNTRRESSSKQVLLDELKSQLQKLGTKKFLLVLDDDWNEDPKKWEDFALPLGDFVAPGSRIIVTSRDSNVASIRGAQTVHVHRLQGLSEDSCWDIIKSQAFKKGEREKASVVEIGKQISNKCKGVPLAAKVLGGLLQSKKEDWEWMAVRDAEFWNLPSHGTKQILEVLKFSYYNLPSSTLKSCFSYCAIFPKDYRISKALLIELWMAQGLLGAGEVMEDKGNTYFNILYSKSFFQEAEMNEYGEVIRCKMHGLMNDLAQSICKFECQNVGESMKTSVDLSECRHASFISSATVGTLCKATKVRTIFGWESNSDEKEFNDGGTAGVTKISTFFTFKLLRVLDLSGFRGSDFSSLFGKLKHLRYLDLSSTSIKSLPKWVTRLYHLQTLKLINCDELKKLPKDLMNLKKLRHLFIDNGKKWKKMPQALGKLDELRTLPIFMACQKNGILVLENLKHLRGTLEIRHLCLMKEASLAKGAKLIDKENLRELSFNWDSDDSHSCVGGDCDDLQVLKELQPHPNLKELSIEGFRGVEFPGWVLNGSLLSHLVAIKISDCNHCEHISSFGELPQLERLEMMNMSKLKHIGGRGASQSSYPRLKELIVSSLPNLQEWSGNAASILFPSLKSLILDNVGGMGVVSITSSITSLTSLSITCCRDLELHPEGLLRNNNQLDVVRINSKLFKKSITNK</sequence>
<dbReference type="InterPro" id="IPR032675">
    <property type="entry name" value="LRR_dom_sf"/>
</dbReference>
<feature type="domain" description="NB-ARC" evidence="5">
    <location>
        <begin position="173"/>
        <end position="349"/>
    </location>
</feature>
<dbReference type="Proteomes" id="UP001417504">
    <property type="component" value="Unassembled WGS sequence"/>
</dbReference>
<evidence type="ECO:0000259" key="7">
    <source>
        <dbReference type="Pfam" id="PF23559"/>
    </source>
</evidence>
<evidence type="ECO:0000256" key="2">
    <source>
        <dbReference type="ARBA" id="ARBA00022741"/>
    </source>
</evidence>
<evidence type="ECO:0000259" key="6">
    <source>
        <dbReference type="Pfam" id="PF18052"/>
    </source>
</evidence>
<dbReference type="Gene3D" id="3.40.50.300">
    <property type="entry name" value="P-loop containing nucleotide triphosphate hydrolases"/>
    <property type="match status" value="1"/>
</dbReference>
<dbReference type="FunFam" id="1.10.10.10:FF:000322">
    <property type="entry name" value="Probable disease resistance protein At1g63360"/>
    <property type="match status" value="1"/>
</dbReference>
<dbReference type="Gene3D" id="1.10.10.10">
    <property type="entry name" value="Winged helix-like DNA-binding domain superfamily/Winged helix DNA-binding domain"/>
    <property type="match status" value="1"/>
</dbReference>
<dbReference type="CDD" id="cd14798">
    <property type="entry name" value="RX-CC_like"/>
    <property type="match status" value="1"/>
</dbReference>
<keyword evidence="2" id="KW-0547">Nucleotide-binding</keyword>
<evidence type="ECO:0000313" key="9">
    <source>
        <dbReference type="EMBL" id="KAK9096359.1"/>
    </source>
</evidence>
<keyword evidence="10" id="KW-1185">Reference proteome</keyword>
<accession>A0AAP0HS72</accession>
<dbReference type="PANTHER" id="PTHR36766">
    <property type="entry name" value="PLANT BROAD-SPECTRUM MILDEW RESISTANCE PROTEIN RPW8"/>
    <property type="match status" value="1"/>
</dbReference>
<protein>
    <recommendedName>
        <fullName evidence="11">Disease resistance protein RGA3</fullName>
    </recommendedName>
</protein>
<dbReference type="GO" id="GO:0051707">
    <property type="term" value="P:response to other organism"/>
    <property type="evidence" value="ECO:0007669"/>
    <property type="project" value="UniProtKB-ARBA"/>
</dbReference>
<dbReference type="InterPro" id="IPR038005">
    <property type="entry name" value="RX-like_CC"/>
</dbReference>
<dbReference type="PANTHER" id="PTHR36766:SF40">
    <property type="entry name" value="DISEASE RESISTANCE PROTEIN RGA3"/>
    <property type="match status" value="1"/>
</dbReference>
<dbReference type="InterPro" id="IPR055414">
    <property type="entry name" value="LRR_R13L4/SHOC2-like"/>
</dbReference>
<evidence type="ECO:0000259" key="8">
    <source>
        <dbReference type="Pfam" id="PF23598"/>
    </source>
</evidence>
<gene>
    <name evidence="9" type="ORF">Sjap_021856</name>
</gene>
<feature type="domain" description="Disease resistance R13L4/SHOC-2-like LRR" evidence="8">
    <location>
        <begin position="575"/>
        <end position="846"/>
    </location>
</feature>
<reference evidence="9 10" key="1">
    <citation type="submission" date="2024-01" db="EMBL/GenBank/DDBJ databases">
        <title>Genome assemblies of Stephania.</title>
        <authorList>
            <person name="Yang L."/>
        </authorList>
    </citation>
    <scope>NUCLEOTIDE SEQUENCE [LARGE SCALE GENOMIC DNA]</scope>
    <source>
        <strain evidence="9">QJT</strain>
        <tissue evidence="9">Leaf</tissue>
    </source>
</reference>
<dbReference type="InterPro" id="IPR058922">
    <property type="entry name" value="WHD_DRP"/>
</dbReference>